<protein>
    <submittedName>
        <fullName evidence="2">Uncharacterized protein</fullName>
    </submittedName>
</protein>
<accession>A0ABY8W6L3</accession>
<name>A0ABY8W6L3_9ACTN</name>
<keyword evidence="1" id="KW-0472">Membrane</keyword>
<dbReference type="EMBL" id="CP126980">
    <property type="protein sequence ID" value="WIM93308.1"/>
    <property type="molecule type" value="Genomic_DNA"/>
</dbReference>
<feature type="transmembrane region" description="Helical" evidence="1">
    <location>
        <begin position="38"/>
        <end position="60"/>
    </location>
</feature>
<evidence type="ECO:0000256" key="1">
    <source>
        <dbReference type="SAM" id="Phobius"/>
    </source>
</evidence>
<feature type="transmembrane region" description="Helical" evidence="1">
    <location>
        <begin position="7"/>
        <end position="32"/>
    </location>
</feature>
<keyword evidence="3" id="KW-1185">Reference proteome</keyword>
<dbReference type="Proteomes" id="UP001240150">
    <property type="component" value="Chromosome"/>
</dbReference>
<keyword evidence="1" id="KW-0812">Transmembrane</keyword>
<evidence type="ECO:0000313" key="3">
    <source>
        <dbReference type="Proteomes" id="UP001240150"/>
    </source>
</evidence>
<dbReference type="RefSeq" id="WP_284914515.1">
    <property type="nucleotide sequence ID" value="NZ_CP126980.1"/>
</dbReference>
<proteinExistence type="predicted"/>
<keyword evidence="1" id="KW-1133">Transmembrane helix</keyword>
<reference evidence="2 3" key="1">
    <citation type="submission" date="2023-06" db="EMBL/GenBank/DDBJ databases">
        <authorList>
            <person name="Yushchuk O."/>
            <person name="Binda E."/>
            <person name="Ruckert-Reed C."/>
            <person name="Fedorenko V."/>
            <person name="Kalinowski J."/>
            <person name="Marinelli F."/>
        </authorList>
    </citation>
    <scope>NUCLEOTIDE SEQUENCE [LARGE SCALE GENOMIC DNA]</scope>
    <source>
        <strain evidence="2 3">NRRL 3884</strain>
    </source>
</reference>
<gene>
    <name evidence="2" type="ORF">ACTOB_005283</name>
</gene>
<sequence length="64" mass="6439">MNSAIRTLWFALMILASVVIGSAAGLLAWVGGDTVATAILKGGGSTGGSLALMLALFRFLEAGK</sequence>
<organism evidence="2 3">
    <name type="scientific">Actinoplanes oblitus</name>
    <dbReference type="NCBI Taxonomy" id="3040509"/>
    <lineage>
        <taxon>Bacteria</taxon>
        <taxon>Bacillati</taxon>
        <taxon>Actinomycetota</taxon>
        <taxon>Actinomycetes</taxon>
        <taxon>Micromonosporales</taxon>
        <taxon>Micromonosporaceae</taxon>
        <taxon>Actinoplanes</taxon>
    </lineage>
</organism>
<evidence type="ECO:0000313" key="2">
    <source>
        <dbReference type="EMBL" id="WIM93308.1"/>
    </source>
</evidence>